<dbReference type="EMBL" id="SNXR01000011">
    <property type="protein sequence ID" value="TDP61036.1"/>
    <property type="molecule type" value="Genomic_DNA"/>
</dbReference>
<sequence>MQKLKQHKEIITYAVAMAFLLLILRFLEYRFLILQHEFEIYAGIIAILFLLFGIWLSSKIRKPKVETVFIEKEIKIFKNDFIINEKAISTLKISPRELEVLSLMAKGLSNQEIADSLFVSLNTIKTHSSNLLEKLDAKRRTQAIENAKKLQILAPTLE</sequence>
<dbReference type="PRINTS" id="PR00038">
    <property type="entry name" value="HTHLUXR"/>
</dbReference>
<dbReference type="GO" id="GO:0003677">
    <property type="term" value="F:DNA binding"/>
    <property type="evidence" value="ECO:0007669"/>
    <property type="project" value="UniProtKB-KW"/>
</dbReference>
<keyword evidence="2" id="KW-0238">DNA-binding</keyword>
<evidence type="ECO:0000259" key="5">
    <source>
        <dbReference type="PROSITE" id="PS50043"/>
    </source>
</evidence>
<protein>
    <submittedName>
        <fullName evidence="6">Regulatory LuxR family protein</fullName>
    </submittedName>
</protein>
<keyword evidence="4" id="KW-0472">Membrane</keyword>
<dbReference type="Pfam" id="PF00196">
    <property type="entry name" value="GerE"/>
    <property type="match status" value="1"/>
</dbReference>
<name>A0A4R6QG71_9FLAO</name>
<gene>
    <name evidence="6" type="ORF">BC748_0644</name>
</gene>
<dbReference type="PROSITE" id="PS00622">
    <property type="entry name" value="HTH_LUXR_1"/>
    <property type="match status" value="1"/>
</dbReference>
<dbReference type="InterPro" id="IPR036388">
    <property type="entry name" value="WH-like_DNA-bd_sf"/>
</dbReference>
<evidence type="ECO:0000256" key="1">
    <source>
        <dbReference type="ARBA" id="ARBA00023015"/>
    </source>
</evidence>
<dbReference type="RefSeq" id="WP_246013991.1">
    <property type="nucleotide sequence ID" value="NZ_SNXR01000011.1"/>
</dbReference>
<feature type="transmembrane region" description="Helical" evidence="4">
    <location>
        <begin position="38"/>
        <end position="56"/>
    </location>
</feature>
<dbReference type="GO" id="GO:0006355">
    <property type="term" value="P:regulation of DNA-templated transcription"/>
    <property type="evidence" value="ECO:0007669"/>
    <property type="project" value="InterPro"/>
</dbReference>
<keyword evidence="1" id="KW-0805">Transcription regulation</keyword>
<keyword evidence="3" id="KW-0804">Transcription</keyword>
<dbReference type="SMART" id="SM00421">
    <property type="entry name" value="HTH_LUXR"/>
    <property type="match status" value="1"/>
</dbReference>
<accession>A0A4R6QG71</accession>
<dbReference type="Proteomes" id="UP000295260">
    <property type="component" value="Unassembled WGS sequence"/>
</dbReference>
<evidence type="ECO:0000256" key="4">
    <source>
        <dbReference type="SAM" id="Phobius"/>
    </source>
</evidence>
<dbReference type="CDD" id="cd06170">
    <property type="entry name" value="LuxR_C_like"/>
    <property type="match status" value="1"/>
</dbReference>
<keyword evidence="4" id="KW-1133">Transmembrane helix</keyword>
<reference evidence="6 7" key="1">
    <citation type="submission" date="2019-03" db="EMBL/GenBank/DDBJ databases">
        <title>Genomic Encyclopedia of Archaeal and Bacterial Type Strains, Phase II (KMG-II): from individual species to whole genera.</title>
        <authorList>
            <person name="Goeker M."/>
        </authorList>
    </citation>
    <scope>NUCLEOTIDE SEQUENCE [LARGE SCALE GENOMIC DNA]</scope>
    <source>
        <strain evidence="6 7">DSM 25687</strain>
    </source>
</reference>
<keyword evidence="7" id="KW-1185">Reference proteome</keyword>
<evidence type="ECO:0000313" key="6">
    <source>
        <dbReference type="EMBL" id="TDP61036.1"/>
    </source>
</evidence>
<proteinExistence type="predicted"/>
<organism evidence="6 7">
    <name type="scientific">Flavobacterium dankookense</name>
    <dbReference type="NCBI Taxonomy" id="706186"/>
    <lineage>
        <taxon>Bacteria</taxon>
        <taxon>Pseudomonadati</taxon>
        <taxon>Bacteroidota</taxon>
        <taxon>Flavobacteriia</taxon>
        <taxon>Flavobacteriales</taxon>
        <taxon>Flavobacteriaceae</taxon>
        <taxon>Flavobacterium</taxon>
    </lineage>
</organism>
<keyword evidence="4" id="KW-0812">Transmembrane</keyword>
<dbReference type="PANTHER" id="PTHR44688">
    <property type="entry name" value="DNA-BINDING TRANSCRIPTIONAL ACTIVATOR DEVR_DOSR"/>
    <property type="match status" value="1"/>
</dbReference>
<evidence type="ECO:0000256" key="3">
    <source>
        <dbReference type="ARBA" id="ARBA00023163"/>
    </source>
</evidence>
<dbReference type="InterPro" id="IPR000792">
    <property type="entry name" value="Tscrpt_reg_LuxR_C"/>
</dbReference>
<feature type="domain" description="HTH luxR-type" evidence="5">
    <location>
        <begin position="86"/>
        <end position="151"/>
    </location>
</feature>
<dbReference type="PANTHER" id="PTHR44688:SF16">
    <property type="entry name" value="DNA-BINDING TRANSCRIPTIONAL ACTIVATOR DEVR_DOSR"/>
    <property type="match status" value="1"/>
</dbReference>
<dbReference type="SUPFAM" id="SSF46894">
    <property type="entry name" value="C-terminal effector domain of the bipartite response regulators"/>
    <property type="match status" value="1"/>
</dbReference>
<feature type="transmembrane region" description="Helical" evidence="4">
    <location>
        <begin position="12"/>
        <end position="32"/>
    </location>
</feature>
<evidence type="ECO:0000256" key="2">
    <source>
        <dbReference type="ARBA" id="ARBA00023125"/>
    </source>
</evidence>
<evidence type="ECO:0000313" key="7">
    <source>
        <dbReference type="Proteomes" id="UP000295260"/>
    </source>
</evidence>
<dbReference type="AlphaFoldDB" id="A0A4R6QG71"/>
<comment type="caution">
    <text evidence="6">The sequence shown here is derived from an EMBL/GenBank/DDBJ whole genome shotgun (WGS) entry which is preliminary data.</text>
</comment>
<dbReference type="Gene3D" id="1.10.10.10">
    <property type="entry name" value="Winged helix-like DNA-binding domain superfamily/Winged helix DNA-binding domain"/>
    <property type="match status" value="1"/>
</dbReference>
<dbReference type="PROSITE" id="PS50043">
    <property type="entry name" value="HTH_LUXR_2"/>
    <property type="match status" value="1"/>
</dbReference>
<dbReference type="InterPro" id="IPR016032">
    <property type="entry name" value="Sig_transdc_resp-reg_C-effctor"/>
</dbReference>